<feature type="compositionally biased region" description="Basic residues" evidence="1">
    <location>
        <begin position="146"/>
        <end position="158"/>
    </location>
</feature>
<gene>
    <name evidence="2" type="ORF">GXW78_15660</name>
</gene>
<name>A0ABS5EJA2_9PROT</name>
<proteinExistence type="predicted"/>
<organism evidence="2 3">
    <name type="scientific">Neoroseomonas terrae</name>
    <dbReference type="NCBI Taxonomy" id="424799"/>
    <lineage>
        <taxon>Bacteria</taxon>
        <taxon>Pseudomonadati</taxon>
        <taxon>Pseudomonadota</taxon>
        <taxon>Alphaproteobacteria</taxon>
        <taxon>Acetobacterales</taxon>
        <taxon>Acetobacteraceae</taxon>
        <taxon>Neoroseomonas</taxon>
    </lineage>
</organism>
<sequence>MRRARCRDVWRGSRSHGIRTVSKVTTMQIMNDNRPPPSREDLFGPLPQPATLLRLLESMLTEDELGTLEGRMLAAIPLDRAQAILSHMLPAMSGPERAAFVARSRAATEGDTVLAVVIAAAKASLAPEHEREAAERALAQPELRGSHFRRARRPGTTS</sequence>
<accession>A0ABS5EJA2</accession>
<dbReference type="Proteomes" id="UP000698752">
    <property type="component" value="Unassembled WGS sequence"/>
</dbReference>
<reference evidence="3" key="1">
    <citation type="journal article" date="2021" name="Syst. Appl. Microbiol.">
        <title>Roseomonas hellenica sp. nov., isolated from roots of wild-growing Alkanna tinctoria.</title>
        <authorList>
            <person name="Rat A."/>
            <person name="Naranjo H.D."/>
            <person name="Lebbe L."/>
            <person name="Cnockaert M."/>
            <person name="Krigas N."/>
            <person name="Grigoriadou K."/>
            <person name="Maloupa E."/>
            <person name="Willems A."/>
        </authorList>
    </citation>
    <scope>NUCLEOTIDE SEQUENCE [LARGE SCALE GENOMIC DNA]</scope>
    <source>
        <strain evidence="3">LMG 31159</strain>
    </source>
</reference>
<keyword evidence="3" id="KW-1185">Reference proteome</keyword>
<evidence type="ECO:0000313" key="3">
    <source>
        <dbReference type="Proteomes" id="UP000698752"/>
    </source>
</evidence>
<dbReference type="EMBL" id="JAAEDI010000016">
    <property type="protein sequence ID" value="MBR0651108.1"/>
    <property type="molecule type" value="Genomic_DNA"/>
</dbReference>
<dbReference type="RefSeq" id="WP_211869778.1">
    <property type="nucleotide sequence ID" value="NZ_JAAEDI010000016.1"/>
</dbReference>
<comment type="caution">
    <text evidence="2">The sequence shown here is derived from an EMBL/GenBank/DDBJ whole genome shotgun (WGS) entry which is preliminary data.</text>
</comment>
<evidence type="ECO:0008006" key="4">
    <source>
        <dbReference type="Google" id="ProtNLM"/>
    </source>
</evidence>
<evidence type="ECO:0000256" key="1">
    <source>
        <dbReference type="SAM" id="MobiDB-lite"/>
    </source>
</evidence>
<feature type="region of interest" description="Disordered" evidence="1">
    <location>
        <begin position="127"/>
        <end position="158"/>
    </location>
</feature>
<protein>
    <recommendedName>
        <fullName evidence="4">Magnesium transporter MgtE intracellular domain-containing protein</fullName>
    </recommendedName>
</protein>
<evidence type="ECO:0000313" key="2">
    <source>
        <dbReference type="EMBL" id="MBR0651108.1"/>
    </source>
</evidence>